<dbReference type="Proteomes" id="UP000003704">
    <property type="component" value="Unassembled WGS sequence"/>
</dbReference>
<gene>
    <name evidence="4" type="ORF">WQQ_12630</name>
</gene>
<dbReference type="EMBL" id="AKGD01000001">
    <property type="protein sequence ID" value="EIT71126.1"/>
    <property type="molecule type" value="Genomic_DNA"/>
</dbReference>
<dbReference type="CDD" id="cd04301">
    <property type="entry name" value="NAT_SF"/>
    <property type="match status" value="1"/>
</dbReference>
<dbReference type="PANTHER" id="PTHR43877">
    <property type="entry name" value="AMINOALKYLPHOSPHONATE N-ACETYLTRANSFERASE-RELATED-RELATED"/>
    <property type="match status" value="1"/>
</dbReference>
<evidence type="ECO:0000313" key="5">
    <source>
        <dbReference type="Proteomes" id="UP000003704"/>
    </source>
</evidence>
<organism evidence="4 5">
    <name type="scientific">Hydrocarboniphaga effusa AP103</name>
    <dbReference type="NCBI Taxonomy" id="1172194"/>
    <lineage>
        <taxon>Bacteria</taxon>
        <taxon>Pseudomonadati</taxon>
        <taxon>Pseudomonadota</taxon>
        <taxon>Gammaproteobacteria</taxon>
        <taxon>Nevskiales</taxon>
        <taxon>Nevskiaceae</taxon>
        <taxon>Hydrocarboniphaga</taxon>
    </lineage>
</organism>
<dbReference type="OrthoDB" id="3389160at2"/>
<protein>
    <submittedName>
        <fullName evidence="4">GCN5-related N-acetyltransferase</fullName>
    </submittedName>
</protein>
<evidence type="ECO:0000256" key="2">
    <source>
        <dbReference type="ARBA" id="ARBA00023315"/>
    </source>
</evidence>
<dbReference type="Gene3D" id="3.40.630.30">
    <property type="match status" value="1"/>
</dbReference>
<feature type="domain" description="N-acetyltransferase" evidence="3">
    <location>
        <begin position="9"/>
        <end position="178"/>
    </location>
</feature>
<evidence type="ECO:0000259" key="3">
    <source>
        <dbReference type="PROSITE" id="PS51186"/>
    </source>
</evidence>
<dbReference type="InterPro" id="IPR050832">
    <property type="entry name" value="Bact_Acetyltransf"/>
</dbReference>
<name>I8I4H7_9GAMM</name>
<comment type="caution">
    <text evidence="4">The sequence shown here is derived from an EMBL/GenBank/DDBJ whole genome shotgun (WGS) entry which is preliminary data.</text>
</comment>
<evidence type="ECO:0000256" key="1">
    <source>
        <dbReference type="ARBA" id="ARBA00022679"/>
    </source>
</evidence>
<dbReference type="InterPro" id="IPR000182">
    <property type="entry name" value="GNAT_dom"/>
</dbReference>
<dbReference type="STRING" id="1172194.WQQ_12630"/>
<proteinExistence type="predicted"/>
<reference evidence="4 5" key="1">
    <citation type="journal article" date="2012" name="J. Bacteriol.">
        <title>Genome Sequence of n-Alkane-Degrading Hydrocarboniphaga effusa Strain AP103T (ATCC BAA-332T).</title>
        <authorList>
            <person name="Chang H.K."/>
            <person name="Zylstra G.J."/>
            <person name="Chae J.C."/>
        </authorList>
    </citation>
    <scope>NUCLEOTIDE SEQUENCE [LARGE SCALE GENOMIC DNA]</scope>
    <source>
        <strain evidence="4 5">AP103</strain>
    </source>
</reference>
<keyword evidence="5" id="KW-1185">Reference proteome</keyword>
<accession>I8I4H7</accession>
<dbReference type="Pfam" id="PF00583">
    <property type="entry name" value="Acetyltransf_1"/>
    <property type="match status" value="1"/>
</dbReference>
<keyword evidence="2" id="KW-0012">Acyltransferase</keyword>
<dbReference type="SUPFAM" id="SSF55729">
    <property type="entry name" value="Acyl-CoA N-acyltransferases (Nat)"/>
    <property type="match status" value="1"/>
</dbReference>
<keyword evidence="1 4" id="KW-0808">Transferase</keyword>
<dbReference type="InterPro" id="IPR016181">
    <property type="entry name" value="Acyl_CoA_acyltransferase"/>
</dbReference>
<sequence>MRGNEMSAIRIRSLSSIGERELRGLCEVLVDCVEGGASVSFMWPMTQAKAQAFWGSTAQALERGERLVFVAEDASGEIVGTAQIVLGLPENQPHRADLAKMLVHRKARRHGVGEALLIAAEQGARAAGKSLLVLDTASDAAERLYVRQGWQRCGRIPDYALLPDGAYCDTVVYYKNLAVSCAA</sequence>
<dbReference type="PROSITE" id="PS51186">
    <property type="entry name" value="GNAT"/>
    <property type="match status" value="1"/>
</dbReference>
<dbReference type="GO" id="GO:0016747">
    <property type="term" value="F:acyltransferase activity, transferring groups other than amino-acyl groups"/>
    <property type="evidence" value="ECO:0007669"/>
    <property type="project" value="InterPro"/>
</dbReference>
<evidence type="ECO:0000313" key="4">
    <source>
        <dbReference type="EMBL" id="EIT71126.1"/>
    </source>
</evidence>
<dbReference type="PATRIC" id="fig|1172194.4.peg.1213"/>
<dbReference type="AlphaFoldDB" id="I8I4H7"/>